<reference evidence="3" key="1">
    <citation type="journal article" date="2021" name="Sci. Rep.">
        <title>Diploid genomic architecture of Nitzschia inconspicua, an elite biomass production diatom.</title>
        <authorList>
            <person name="Oliver A."/>
            <person name="Podell S."/>
            <person name="Pinowska A."/>
            <person name="Traller J.C."/>
            <person name="Smith S.R."/>
            <person name="McClure R."/>
            <person name="Beliaev A."/>
            <person name="Bohutskyi P."/>
            <person name="Hill E.A."/>
            <person name="Rabines A."/>
            <person name="Zheng H."/>
            <person name="Allen L.Z."/>
            <person name="Kuo A."/>
            <person name="Grigoriev I.V."/>
            <person name="Allen A.E."/>
            <person name="Hazlebeck D."/>
            <person name="Allen E.E."/>
        </authorList>
    </citation>
    <scope>NUCLEOTIDE SEQUENCE</scope>
    <source>
        <strain evidence="3">Hildebrandi</strain>
    </source>
</reference>
<feature type="signal peptide" evidence="2">
    <location>
        <begin position="1"/>
        <end position="24"/>
    </location>
</feature>
<accession>A0A9K3KJA5</accession>
<reference evidence="3" key="2">
    <citation type="submission" date="2021-04" db="EMBL/GenBank/DDBJ databases">
        <authorList>
            <person name="Podell S."/>
        </authorList>
    </citation>
    <scope>NUCLEOTIDE SEQUENCE</scope>
    <source>
        <strain evidence="3">Hildebrandi</strain>
    </source>
</reference>
<name>A0A9K3KJA5_9STRA</name>
<evidence type="ECO:0000256" key="1">
    <source>
        <dbReference type="SAM" id="MobiDB-lite"/>
    </source>
</evidence>
<organism evidence="3 4">
    <name type="scientific">Nitzschia inconspicua</name>
    <dbReference type="NCBI Taxonomy" id="303405"/>
    <lineage>
        <taxon>Eukaryota</taxon>
        <taxon>Sar</taxon>
        <taxon>Stramenopiles</taxon>
        <taxon>Ochrophyta</taxon>
        <taxon>Bacillariophyta</taxon>
        <taxon>Bacillariophyceae</taxon>
        <taxon>Bacillariophycidae</taxon>
        <taxon>Bacillariales</taxon>
        <taxon>Bacillariaceae</taxon>
        <taxon>Nitzschia</taxon>
    </lineage>
</organism>
<keyword evidence="2" id="KW-0732">Signal</keyword>
<dbReference type="EMBL" id="JAGRRH010000022">
    <property type="protein sequence ID" value="KAG7344779.1"/>
    <property type="molecule type" value="Genomic_DNA"/>
</dbReference>
<feature type="compositionally biased region" description="Low complexity" evidence="1">
    <location>
        <begin position="464"/>
        <end position="479"/>
    </location>
</feature>
<gene>
    <name evidence="3" type="ORF">IV203_032310</name>
</gene>
<comment type="caution">
    <text evidence="3">The sequence shown here is derived from an EMBL/GenBank/DDBJ whole genome shotgun (WGS) entry which is preliminary data.</text>
</comment>
<dbReference type="Proteomes" id="UP000693970">
    <property type="component" value="Unassembled WGS sequence"/>
</dbReference>
<proteinExistence type="predicted"/>
<feature type="chain" id="PRO_5039949247" evidence="2">
    <location>
        <begin position="25"/>
        <end position="508"/>
    </location>
</feature>
<sequence length="508" mass="53899">MKRNFLATLAAGGFWLSHRSCVGAQNTMAAMYIVEAITTSNCILPVSAAFSVECNNGGIIRPLDQDESLDLSICTLSESNPSSSMTCVVDDLWALLQSSIASFVFACEGSTDDSRQVTVTLQEDIHDCMAASFGIGTYGRTLNVARICPTVPRFVSFPVQPQSVQCSEGSVPSLLTSCSMDGVCGAFSGNSCSSDTSLDAFGLTVTDFSSTFPCLWNPVDLSTGRTSNTISPLETKLEATYNVILTSTLGESVLGDNCSFDAPFRISIICGTEGEIGSTDLENSSACTRSSPETFDCQVDANILAAQVLSSISTFVSCRGSTRESLALEVSLDPQNMECTASTSSPGTELATLGYNIAVYQTCEPIREYANTVAQQCAPIITTQYANFTDDVYEIDLALELCGKTHSNCHSSGQCDDQGKQALGRLKTYVLSENVDLLCAAGAGTGTAQAGNDIENNVNREEVTNTGDNPVGNNDNGDNSPIAANAPKCKSFHYLAHTLMVSMPYIMF</sequence>
<evidence type="ECO:0000256" key="2">
    <source>
        <dbReference type="SAM" id="SignalP"/>
    </source>
</evidence>
<protein>
    <submittedName>
        <fullName evidence="3">Uncharacterized protein</fullName>
    </submittedName>
</protein>
<feature type="region of interest" description="Disordered" evidence="1">
    <location>
        <begin position="451"/>
        <end position="482"/>
    </location>
</feature>
<dbReference type="AlphaFoldDB" id="A0A9K3KJA5"/>
<keyword evidence="4" id="KW-1185">Reference proteome</keyword>
<evidence type="ECO:0000313" key="3">
    <source>
        <dbReference type="EMBL" id="KAG7344779.1"/>
    </source>
</evidence>
<evidence type="ECO:0000313" key="4">
    <source>
        <dbReference type="Proteomes" id="UP000693970"/>
    </source>
</evidence>